<reference evidence="1" key="1">
    <citation type="submission" date="2021-04" db="EMBL/GenBank/DDBJ databases">
        <authorList>
            <person name="Rodrigo-Torres L."/>
            <person name="Arahal R. D."/>
            <person name="Lucena T."/>
        </authorList>
    </citation>
    <scope>NUCLEOTIDE SEQUENCE</scope>
    <source>
        <strain evidence="1">CECT 9275</strain>
    </source>
</reference>
<organism evidence="1 2">
    <name type="scientific">Dyadobacter helix</name>
    <dbReference type="NCBI Taxonomy" id="2822344"/>
    <lineage>
        <taxon>Bacteria</taxon>
        <taxon>Pseudomonadati</taxon>
        <taxon>Bacteroidota</taxon>
        <taxon>Cytophagia</taxon>
        <taxon>Cytophagales</taxon>
        <taxon>Spirosomataceae</taxon>
        <taxon>Dyadobacter</taxon>
    </lineage>
</organism>
<dbReference type="EMBL" id="CAJRAF010000002">
    <property type="protein sequence ID" value="CAG5001661.1"/>
    <property type="molecule type" value="Genomic_DNA"/>
</dbReference>
<dbReference type="Proteomes" id="UP000680038">
    <property type="component" value="Unassembled WGS sequence"/>
</dbReference>
<sequence>MNDSQKLDNMSKILLATSTINYMANTINGVIIDFQNIENCQTTTQSDWPKQIMAESLKNKQEFMAEMTKKLSDIVEEFGNYLNDNDIVCEIDMRINRAPCEILLLGMDECENSYDRAELE</sequence>
<dbReference type="AlphaFoldDB" id="A0A916JD54"/>
<proteinExistence type="predicted"/>
<protein>
    <submittedName>
        <fullName evidence="1">Uncharacterized protein</fullName>
    </submittedName>
</protein>
<comment type="caution">
    <text evidence="1">The sequence shown here is derived from an EMBL/GenBank/DDBJ whole genome shotgun (WGS) entry which is preliminary data.</text>
</comment>
<name>A0A916JD54_9BACT</name>
<accession>A0A916JD54</accession>
<gene>
    <name evidence="1" type="ORF">DYBT9275_02715</name>
</gene>
<evidence type="ECO:0000313" key="1">
    <source>
        <dbReference type="EMBL" id="CAG5001661.1"/>
    </source>
</evidence>
<keyword evidence="2" id="KW-1185">Reference proteome</keyword>
<dbReference type="RefSeq" id="WP_215239298.1">
    <property type="nucleotide sequence ID" value="NZ_CAJRAF010000002.1"/>
</dbReference>
<evidence type="ECO:0000313" key="2">
    <source>
        <dbReference type="Proteomes" id="UP000680038"/>
    </source>
</evidence>